<dbReference type="AlphaFoldDB" id="A0A2M7WWF1"/>
<keyword evidence="1" id="KW-0472">Membrane</keyword>
<accession>A0A2M7WWF1</accession>
<gene>
    <name evidence="2" type="ORF">CO181_04380</name>
</gene>
<dbReference type="Proteomes" id="UP000230538">
    <property type="component" value="Unassembled WGS sequence"/>
</dbReference>
<evidence type="ECO:0000313" key="3">
    <source>
        <dbReference type="Proteomes" id="UP000230538"/>
    </source>
</evidence>
<organism evidence="2 3">
    <name type="scientific">candidate division WWE3 bacterium CG_4_9_14_3_um_filter_43_9</name>
    <dbReference type="NCBI Taxonomy" id="1975082"/>
    <lineage>
        <taxon>Bacteria</taxon>
        <taxon>Katanobacteria</taxon>
    </lineage>
</organism>
<evidence type="ECO:0008006" key="4">
    <source>
        <dbReference type="Google" id="ProtNLM"/>
    </source>
</evidence>
<dbReference type="NCBIfam" id="TIGR02532">
    <property type="entry name" value="IV_pilin_GFxxxE"/>
    <property type="match status" value="1"/>
</dbReference>
<comment type="caution">
    <text evidence="2">The sequence shown here is derived from an EMBL/GenBank/DDBJ whole genome shotgun (WGS) entry which is preliminary data.</text>
</comment>
<dbReference type="InterPro" id="IPR012902">
    <property type="entry name" value="N_methyl_site"/>
</dbReference>
<sequence>MKENKQSVNKIPSCNEVGFTLIEMVVVVAVLAIVITTGISVFVSVSQSAERANLLEQLRYEGLRILDQIEREVKQAKNVESLDGNTTLRISSDLTGSDCIQYNFFAGDVGTNGYLTQCQGFCSSFDAPGFNRQNCPKFTDDSADSGFNIIGASFQTFSPPNRPKNLNLELTLSQNQLKVSRRNESGEITVESTVSLRSY</sequence>
<evidence type="ECO:0000313" key="2">
    <source>
        <dbReference type="EMBL" id="PJA37233.1"/>
    </source>
</evidence>
<dbReference type="EMBL" id="PFXB01000119">
    <property type="protein sequence ID" value="PJA37233.1"/>
    <property type="molecule type" value="Genomic_DNA"/>
</dbReference>
<protein>
    <recommendedName>
        <fullName evidence="4">Type II secretion system protein</fullName>
    </recommendedName>
</protein>
<dbReference type="Gene3D" id="3.30.700.10">
    <property type="entry name" value="Glycoprotein, Type 4 Pilin"/>
    <property type="match status" value="1"/>
</dbReference>
<proteinExistence type="predicted"/>
<dbReference type="SUPFAM" id="SSF54523">
    <property type="entry name" value="Pili subunits"/>
    <property type="match status" value="1"/>
</dbReference>
<keyword evidence="1" id="KW-1133">Transmembrane helix</keyword>
<feature type="transmembrane region" description="Helical" evidence="1">
    <location>
        <begin position="21"/>
        <end position="43"/>
    </location>
</feature>
<evidence type="ECO:0000256" key="1">
    <source>
        <dbReference type="SAM" id="Phobius"/>
    </source>
</evidence>
<reference evidence="3" key="1">
    <citation type="submission" date="2017-09" db="EMBL/GenBank/DDBJ databases">
        <title>Depth-based differentiation of microbial function through sediment-hosted aquifers and enrichment of novel symbionts in the deep terrestrial subsurface.</title>
        <authorList>
            <person name="Probst A.J."/>
            <person name="Ladd B."/>
            <person name="Jarett J.K."/>
            <person name="Geller-Mcgrath D.E."/>
            <person name="Sieber C.M.K."/>
            <person name="Emerson J.B."/>
            <person name="Anantharaman K."/>
            <person name="Thomas B.C."/>
            <person name="Malmstrom R."/>
            <person name="Stieglmeier M."/>
            <person name="Klingl A."/>
            <person name="Woyke T."/>
            <person name="Ryan C.M."/>
            <person name="Banfield J.F."/>
        </authorList>
    </citation>
    <scope>NUCLEOTIDE SEQUENCE [LARGE SCALE GENOMIC DNA]</scope>
</reference>
<name>A0A2M7WWF1_UNCKA</name>
<dbReference type="InterPro" id="IPR045584">
    <property type="entry name" value="Pilin-like"/>
</dbReference>
<keyword evidence="1" id="KW-0812">Transmembrane</keyword>